<gene>
    <name evidence="3" type="ORF">L203_100705</name>
</gene>
<dbReference type="EMBL" id="CP143784">
    <property type="protein sequence ID" value="WVN85557.1"/>
    <property type="molecule type" value="Genomic_DNA"/>
</dbReference>
<evidence type="ECO:0000313" key="4">
    <source>
        <dbReference type="Proteomes" id="UP000094043"/>
    </source>
</evidence>
<accession>A0AAJ8JNJ5</accession>
<dbReference type="PROSITE" id="PS00166">
    <property type="entry name" value="ENOYL_COA_HYDRATASE"/>
    <property type="match status" value="1"/>
</dbReference>
<evidence type="ECO:0000256" key="1">
    <source>
        <dbReference type="RuleBase" id="RU003707"/>
    </source>
</evidence>
<dbReference type="AlphaFoldDB" id="A0AAJ8JNJ5"/>
<keyword evidence="4" id="KW-1185">Reference proteome</keyword>
<dbReference type="InterPro" id="IPR018376">
    <property type="entry name" value="Enoyl-CoA_hyd/isom_CS"/>
</dbReference>
<feature type="transmembrane region" description="Helical" evidence="2">
    <location>
        <begin position="20"/>
        <end position="43"/>
    </location>
</feature>
<organism evidence="3 4">
    <name type="scientific">Cryptococcus depauperatus CBS 7841</name>
    <dbReference type="NCBI Taxonomy" id="1295531"/>
    <lineage>
        <taxon>Eukaryota</taxon>
        <taxon>Fungi</taxon>
        <taxon>Dikarya</taxon>
        <taxon>Basidiomycota</taxon>
        <taxon>Agaricomycotina</taxon>
        <taxon>Tremellomycetes</taxon>
        <taxon>Tremellales</taxon>
        <taxon>Cryptococcaceae</taxon>
        <taxon>Cryptococcus</taxon>
    </lineage>
</organism>
<dbReference type="Proteomes" id="UP000094043">
    <property type="component" value="Chromosome 1"/>
</dbReference>
<dbReference type="SUPFAM" id="SSF52096">
    <property type="entry name" value="ClpP/crotonase"/>
    <property type="match status" value="1"/>
</dbReference>
<dbReference type="RefSeq" id="XP_066066257.1">
    <property type="nucleotide sequence ID" value="XM_066210160.1"/>
</dbReference>
<evidence type="ECO:0000256" key="2">
    <source>
        <dbReference type="SAM" id="Phobius"/>
    </source>
</evidence>
<dbReference type="GeneID" id="91084919"/>
<name>A0AAJ8JNJ5_9TREE</name>
<dbReference type="InterPro" id="IPR029045">
    <property type="entry name" value="ClpP/crotonase-like_dom_sf"/>
</dbReference>
<protein>
    <submittedName>
        <fullName evidence="3">Uncharacterized protein</fullName>
    </submittedName>
</protein>
<keyword evidence="2" id="KW-0812">Transmembrane</keyword>
<evidence type="ECO:0000313" key="3">
    <source>
        <dbReference type="EMBL" id="WVN85557.1"/>
    </source>
</evidence>
<keyword evidence="2" id="KW-0472">Membrane</keyword>
<reference evidence="3" key="3">
    <citation type="submission" date="2024-01" db="EMBL/GenBank/DDBJ databases">
        <authorList>
            <person name="Coelho M.A."/>
            <person name="David-Palma M."/>
            <person name="Shea T."/>
            <person name="Sun S."/>
            <person name="Cuomo C.A."/>
            <person name="Heitman J."/>
        </authorList>
    </citation>
    <scope>NUCLEOTIDE SEQUENCE</scope>
    <source>
        <strain evidence="3">CBS 7841</strain>
    </source>
</reference>
<proteinExistence type="inferred from homology"/>
<dbReference type="Pfam" id="PF00378">
    <property type="entry name" value="ECH_1"/>
    <property type="match status" value="1"/>
</dbReference>
<reference evidence="3" key="2">
    <citation type="journal article" date="2022" name="Elife">
        <title>Obligate sexual reproduction of a homothallic fungus closely related to the Cryptococcus pathogenic species complex.</title>
        <authorList>
            <person name="Passer A.R."/>
            <person name="Clancey S.A."/>
            <person name="Shea T."/>
            <person name="David-Palma M."/>
            <person name="Averette A.F."/>
            <person name="Boekhout T."/>
            <person name="Porcel B.M."/>
            <person name="Nowrousian M."/>
            <person name="Cuomo C.A."/>
            <person name="Sun S."/>
            <person name="Heitman J."/>
            <person name="Coelho M.A."/>
        </authorList>
    </citation>
    <scope>NUCLEOTIDE SEQUENCE</scope>
    <source>
        <strain evidence="3">CBS 7841</strain>
    </source>
</reference>
<comment type="similarity">
    <text evidence="1">Belongs to the enoyl-CoA hydratase/isomerase family.</text>
</comment>
<keyword evidence="2" id="KW-1133">Transmembrane helix</keyword>
<dbReference type="Gene3D" id="3.90.226.10">
    <property type="entry name" value="2-enoyl-CoA Hydratase, Chain A, domain 1"/>
    <property type="match status" value="1"/>
</dbReference>
<sequence length="148" mass="16184">MEEGGTSDFGPNDPVMWRLLTFPLLTVGAISGHVFAGGMILALRCDYCTMASGIRFMCMSELTFGASLPKLINMGLMDEAGGHKAASRSWGLIKECILRLILESCQSYKPVVQPKEAEKKIGIGGETVSKPSYRPYHPVTYCMYHNTG</sequence>
<reference evidence="3" key="1">
    <citation type="submission" date="2016-06" db="EMBL/GenBank/DDBJ databases">
        <authorList>
            <person name="Cuomo C."/>
            <person name="Litvintseva A."/>
            <person name="Heitman J."/>
            <person name="Chen Y."/>
            <person name="Sun S."/>
            <person name="Springer D."/>
            <person name="Dromer F."/>
            <person name="Young S."/>
            <person name="Zeng Q."/>
            <person name="Chapman S."/>
            <person name="Gujja S."/>
            <person name="Saif S."/>
            <person name="Birren B."/>
        </authorList>
    </citation>
    <scope>NUCLEOTIDE SEQUENCE</scope>
    <source>
        <strain evidence="3">CBS 7841</strain>
    </source>
</reference>
<dbReference type="GO" id="GO:0003824">
    <property type="term" value="F:catalytic activity"/>
    <property type="evidence" value="ECO:0007669"/>
    <property type="project" value="InterPro"/>
</dbReference>
<dbReference type="KEGG" id="cdep:91084919"/>
<dbReference type="InterPro" id="IPR001753">
    <property type="entry name" value="Enoyl-CoA_hydra/iso"/>
</dbReference>